<feature type="compositionally biased region" description="Basic and acidic residues" evidence="2">
    <location>
        <begin position="11"/>
        <end position="22"/>
    </location>
</feature>
<evidence type="ECO:0000256" key="1">
    <source>
        <dbReference type="ARBA" id="ARBA00006274"/>
    </source>
</evidence>
<feature type="region of interest" description="Disordered" evidence="2">
    <location>
        <begin position="1"/>
        <end position="22"/>
    </location>
</feature>
<dbReference type="EMBL" id="MTYJ01000001">
    <property type="protein sequence ID" value="OQV25945.1"/>
    <property type="molecule type" value="Genomic_DNA"/>
</dbReference>
<accession>A0A1W0XET6</accession>
<evidence type="ECO:0000313" key="4">
    <source>
        <dbReference type="EMBL" id="OQV25945.1"/>
    </source>
</evidence>
<dbReference type="PANTHER" id="PTHR10672:SF3">
    <property type="entry name" value="PROTEIN HU-LI TAI SHAO"/>
    <property type="match status" value="1"/>
</dbReference>
<dbReference type="SUPFAM" id="SSF53639">
    <property type="entry name" value="AraD/HMP-PK domain-like"/>
    <property type="match status" value="1"/>
</dbReference>
<dbReference type="SMART" id="SM01007">
    <property type="entry name" value="Aldolase_II"/>
    <property type="match status" value="1"/>
</dbReference>
<comment type="caution">
    <text evidence="4">The sequence shown here is derived from an EMBL/GenBank/DDBJ whole genome shotgun (WGS) entry which is preliminary data.</text>
</comment>
<protein>
    <submittedName>
        <fullName evidence="4">Protein hu-li tai shao</fullName>
    </submittedName>
</protein>
<evidence type="ECO:0000259" key="3">
    <source>
        <dbReference type="SMART" id="SM01007"/>
    </source>
</evidence>
<feature type="domain" description="Class II aldolase/adducin N-terminal" evidence="3">
    <location>
        <begin position="142"/>
        <end position="324"/>
    </location>
</feature>
<dbReference type="GO" id="GO:0051015">
    <property type="term" value="F:actin filament binding"/>
    <property type="evidence" value="ECO:0007669"/>
    <property type="project" value="TreeGrafter"/>
</dbReference>
<keyword evidence="5" id="KW-1185">Reference proteome</keyword>
<feature type="region of interest" description="Disordered" evidence="2">
    <location>
        <begin position="618"/>
        <end position="743"/>
    </location>
</feature>
<dbReference type="Proteomes" id="UP000192578">
    <property type="component" value="Unassembled WGS sequence"/>
</dbReference>
<dbReference type="Pfam" id="PF00596">
    <property type="entry name" value="Aldolase_II"/>
    <property type="match status" value="1"/>
</dbReference>
<dbReference type="InterPro" id="IPR036409">
    <property type="entry name" value="Aldolase_II/adducin_N_sf"/>
</dbReference>
<gene>
    <name evidence="4" type="ORF">BV898_00087</name>
</gene>
<feature type="compositionally biased region" description="Polar residues" evidence="2">
    <location>
        <begin position="684"/>
        <end position="694"/>
    </location>
</feature>
<name>A0A1W0XET6_HYPEX</name>
<evidence type="ECO:0000256" key="2">
    <source>
        <dbReference type="SAM" id="MobiDB-lite"/>
    </source>
</evidence>
<proteinExistence type="inferred from homology"/>
<dbReference type="AlphaFoldDB" id="A0A1W0XET6"/>
<evidence type="ECO:0000313" key="5">
    <source>
        <dbReference type="Proteomes" id="UP000192578"/>
    </source>
</evidence>
<dbReference type="FunFam" id="3.40.225.10:FF:000013">
    <property type="entry name" value="Class II aldolase"/>
    <property type="match status" value="1"/>
</dbReference>
<dbReference type="NCBIfam" id="NF005451">
    <property type="entry name" value="PRK07044.1"/>
    <property type="match status" value="1"/>
</dbReference>
<dbReference type="PANTHER" id="PTHR10672">
    <property type="entry name" value="ADDUCIN"/>
    <property type="match status" value="1"/>
</dbReference>
<comment type="similarity">
    <text evidence="1">Belongs to the aldolase class II family. Adducin subfamily.</text>
</comment>
<dbReference type="Gene3D" id="3.40.225.10">
    <property type="entry name" value="Class II aldolase/adducin N-terminal domain"/>
    <property type="match status" value="1"/>
</dbReference>
<dbReference type="InterPro" id="IPR001303">
    <property type="entry name" value="Aldolase_II/adducin_N"/>
</dbReference>
<dbReference type="GO" id="GO:0005886">
    <property type="term" value="C:plasma membrane"/>
    <property type="evidence" value="ECO:0007669"/>
    <property type="project" value="UniProtKB-SubCell"/>
</dbReference>
<organism evidence="4 5">
    <name type="scientific">Hypsibius exemplaris</name>
    <name type="common">Freshwater tardigrade</name>
    <dbReference type="NCBI Taxonomy" id="2072580"/>
    <lineage>
        <taxon>Eukaryota</taxon>
        <taxon>Metazoa</taxon>
        <taxon>Ecdysozoa</taxon>
        <taxon>Tardigrada</taxon>
        <taxon>Eutardigrada</taxon>
        <taxon>Parachela</taxon>
        <taxon>Hypsibioidea</taxon>
        <taxon>Hypsibiidae</taxon>
        <taxon>Hypsibius</taxon>
    </lineage>
</organism>
<dbReference type="OrthoDB" id="3238794at2759"/>
<dbReference type="GO" id="GO:0014069">
    <property type="term" value="C:postsynaptic density"/>
    <property type="evidence" value="ECO:0007669"/>
    <property type="project" value="TreeGrafter"/>
</dbReference>
<dbReference type="GO" id="GO:0005856">
    <property type="term" value="C:cytoskeleton"/>
    <property type="evidence" value="ECO:0007669"/>
    <property type="project" value="TreeGrafter"/>
</dbReference>
<dbReference type="InterPro" id="IPR051017">
    <property type="entry name" value="Aldolase-II_Adducin_sf"/>
</dbReference>
<reference evidence="5" key="1">
    <citation type="submission" date="2017-01" db="EMBL/GenBank/DDBJ databases">
        <title>Comparative genomics of anhydrobiosis in the tardigrade Hypsibius dujardini.</title>
        <authorList>
            <person name="Yoshida Y."/>
            <person name="Koutsovoulos G."/>
            <person name="Laetsch D."/>
            <person name="Stevens L."/>
            <person name="Kumar S."/>
            <person name="Horikawa D."/>
            <person name="Ishino K."/>
            <person name="Komine S."/>
            <person name="Tomita M."/>
            <person name="Blaxter M."/>
            <person name="Arakawa K."/>
        </authorList>
    </citation>
    <scope>NUCLEOTIDE SEQUENCE [LARGE SCALE GENOMIC DNA]</scope>
    <source>
        <strain evidence="5">Z151</strain>
    </source>
</reference>
<sequence>MTHHVNGNGHAEPKPARFMRDDFDPDDPEYIKEMQRPADVSEDLQEMKRRERVTMVLKSQAFRDELESVIHDAMKDGGNPTSLLALQQISELILPQNRFNQTGLLNAPNSGPGPRGASIVPIADIRGVDALNYTKGEKLLRCKLAALYRLVDLQGWTQGIYNHITVRISQEHDHFLINPFGMLYNEISASSLVKVDLSGQIVDSGSTSLGINLAGYLLHSAIHGARPDVRCVIHFHTGPCAAVSSMKAGLLPISQEAAVLGEISYHDYEGILVDDSERDRIIRSLGPYNKVMVLRNHGVVACGATIEEAFHYAFNLHAACEVQVRAMSAGLDNLILMDKEVQRKVWAVVNKPGGVDSGGEGKKKWRLGEMEFEGWMRMLDNMGYRTGYIYRNPLLRNDQQGRLRTNQDVEIPPAVSSLANGLDEDGIGSLLKEYLERKKGLEKVRWLNTPNAYQKVELLETGTSDPKKVTKWVQDGTSPSPGGTPIKVSSLQFSPAGTDVREFRQKQQQMKDKRNQGIISSGPESRVLEGVSWDDANQMPDAQLSGSGERLITVGAVSKGIIKRDQQHNVGAYQATYQRNPFDSNTPEEVEQYLLEVERKKQPGGHPADVYEVRMEERRPQQPINTATHVRAHTPPPIPSAKEHVSQNSFTRSKSDRFSKGRSGTFPRSAAAPLGVRNGDETGDTGSEGPNSPASEKGLKKSDTLDSGDLDGSKSELKKKKKGFRIPSFSMGRKKSRDGDSQV</sequence>